<accession>A0ABD5YV31</accession>
<dbReference type="EMBL" id="JBHTAX010000001">
    <property type="protein sequence ID" value="MFC7191792.1"/>
    <property type="molecule type" value="Genomic_DNA"/>
</dbReference>
<dbReference type="GeneID" id="76201574"/>
<dbReference type="InterPro" id="IPR043854">
    <property type="entry name" value="DUF5816"/>
</dbReference>
<comment type="caution">
    <text evidence="2">The sequence shown here is derived from an EMBL/GenBank/DDBJ whole genome shotgun (WGS) entry which is preliminary data.</text>
</comment>
<protein>
    <submittedName>
        <fullName evidence="2">DUF5816 domain-containing protein</fullName>
    </submittedName>
</protein>
<organism evidence="2 3">
    <name type="scientific">Halocatena marina</name>
    <dbReference type="NCBI Taxonomy" id="2934937"/>
    <lineage>
        <taxon>Archaea</taxon>
        <taxon>Methanobacteriati</taxon>
        <taxon>Methanobacteriota</taxon>
        <taxon>Stenosarchaea group</taxon>
        <taxon>Halobacteria</taxon>
        <taxon>Halobacteriales</taxon>
        <taxon>Natronomonadaceae</taxon>
        <taxon>Halocatena</taxon>
    </lineage>
</organism>
<dbReference type="Proteomes" id="UP001596417">
    <property type="component" value="Unassembled WGS sequence"/>
</dbReference>
<dbReference type="AlphaFoldDB" id="A0ABD5YV31"/>
<evidence type="ECO:0000256" key="1">
    <source>
        <dbReference type="SAM" id="MobiDB-lite"/>
    </source>
</evidence>
<feature type="region of interest" description="Disordered" evidence="1">
    <location>
        <begin position="1"/>
        <end position="21"/>
    </location>
</feature>
<dbReference type="Pfam" id="PF19133">
    <property type="entry name" value="DUF5816"/>
    <property type="match status" value="1"/>
</dbReference>
<evidence type="ECO:0000313" key="3">
    <source>
        <dbReference type="Proteomes" id="UP001596417"/>
    </source>
</evidence>
<sequence length="79" mass="8912">MEARTHPTGETLYIDSTTGENGSKGPFYIVYHTERGDRQWGFFCSNCDTFDTAVDSMGRIQCNNCNNINKADVWDAAHE</sequence>
<proteinExistence type="predicted"/>
<gene>
    <name evidence="2" type="ORF">ACFQL7_19730</name>
</gene>
<evidence type="ECO:0000313" key="2">
    <source>
        <dbReference type="EMBL" id="MFC7191792.1"/>
    </source>
</evidence>
<keyword evidence="3" id="KW-1185">Reference proteome</keyword>
<reference evidence="2 3" key="1">
    <citation type="journal article" date="2019" name="Int. J. Syst. Evol. Microbiol.">
        <title>The Global Catalogue of Microorganisms (GCM) 10K type strain sequencing project: providing services to taxonomists for standard genome sequencing and annotation.</title>
        <authorList>
            <consortium name="The Broad Institute Genomics Platform"/>
            <consortium name="The Broad Institute Genome Sequencing Center for Infectious Disease"/>
            <person name="Wu L."/>
            <person name="Ma J."/>
        </authorList>
    </citation>
    <scope>NUCLEOTIDE SEQUENCE [LARGE SCALE GENOMIC DNA]</scope>
    <source>
        <strain evidence="2 3">RDMS1</strain>
    </source>
</reference>
<name>A0ABD5YV31_9EURY</name>
<dbReference type="RefSeq" id="WP_248903650.1">
    <property type="nucleotide sequence ID" value="NZ_CP109979.1"/>
</dbReference>